<dbReference type="EMBL" id="CM044707">
    <property type="protein sequence ID" value="KAI5654938.1"/>
    <property type="molecule type" value="Genomic_DNA"/>
</dbReference>
<evidence type="ECO:0000313" key="2">
    <source>
        <dbReference type="Proteomes" id="UP001060085"/>
    </source>
</evidence>
<accession>A0ACC0A694</accession>
<organism evidence="1 2">
    <name type="scientific">Catharanthus roseus</name>
    <name type="common">Madagascar periwinkle</name>
    <name type="synonym">Vinca rosea</name>
    <dbReference type="NCBI Taxonomy" id="4058"/>
    <lineage>
        <taxon>Eukaryota</taxon>
        <taxon>Viridiplantae</taxon>
        <taxon>Streptophyta</taxon>
        <taxon>Embryophyta</taxon>
        <taxon>Tracheophyta</taxon>
        <taxon>Spermatophyta</taxon>
        <taxon>Magnoliopsida</taxon>
        <taxon>eudicotyledons</taxon>
        <taxon>Gunneridae</taxon>
        <taxon>Pentapetalae</taxon>
        <taxon>asterids</taxon>
        <taxon>lamiids</taxon>
        <taxon>Gentianales</taxon>
        <taxon>Apocynaceae</taxon>
        <taxon>Rauvolfioideae</taxon>
        <taxon>Vinceae</taxon>
        <taxon>Catharanthinae</taxon>
        <taxon>Catharanthus</taxon>
    </lineage>
</organism>
<name>A0ACC0A694_CATRO</name>
<gene>
    <name evidence="1" type="ORF">M9H77_32125</name>
</gene>
<reference evidence="2" key="1">
    <citation type="journal article" date="2023" name="Nat. Plants">
        <title>Single-cell RNA sequencing provides a high-resolution roadmap for understanding the multicellular compartmentation of specialized metabolism.</title>
        <authorList>
            <person name="Sun S."/>
            <person name="Shen X."/>
            <person name="Li Y."/>
            <person name="Li Y."/>
            <person name="Wang S."/>
            <person name="Li R."/>
            <person name="Zhang H."/>
            <person name="Shen G."/>
            <person name="Guo B."/>
            <person name="Wei J."/>
            <person name="Xu J."/>
            <person name="St-Pierre B."/>
            <person name="Chen S."/>
            <person name="Sun C."/>
        </authorList>
    </citation>
    <scope>NUCLEOTIDE SEQUENCE [LARGE SCALE GENOMIC DNA]</scope>
</reference>
<evidence type="ECO:0000313" key="1">
    <source>
        <dbReference type="EMBL" id="KAI5654938.1"/>
    </source>
</evidence>
<dbReference type="Proteomes" id="UP001060085">
    <property type="component" value="Linkage Group LG07"/>
</dbReference>
<comment type="caution">
    <text evidence="1">The sequence shown here is derived from an EMBL/GenBank/DDBJ whole genome shotgun (WGS) entry which is preliminary data.</text>
</comment>
<proteinExistence type="predicted"/>
<protein>
    <submittedName>
        <fullName evidence="1">Uncharacterized protein</fullName>
    </submittedName>
</protein>
<keyword evidence="2" id="KW-1185">Reference proteome</keyword>
<sequence length="360" mass="39783">MDQPSIIIHNKIVFFISFTLNILGATGIPLLSRLYFVHGGSRTWLTTWLQNCGCPILLIPLAISYFCRLKTEGPNARITFTRPLWFLYLVLIGLILGLAAFLYSKGLQTLPLSTATILSATSLVFLAFFAFLIVKQKFDAYTINALVLLLVGSILLGLKAGSDKPVGETKKTYILGFILFLVSMVLNGFGYPAMEFMYKKSKQQISFAFMMEVQLVVSFVCAAFATVAMLINKDFQAIPGEAKEFELGEAKYYIILVSTCIFAQLYTLGLFGLLFSASALIVGIANAGAYPITEVLSVIIFHEKFQAEKGISLALSLWGLASYFYGEYKREKKNQVKEAEIITISPTTIIETTPPANSHV</sequence>